<evidence type="ECO:0000256" key="6">
    <source>
        <dbReference type="ARBA" id="ARBA00022968"/>
    </source>
</evidence>
<evidence type="ECO:0000256" key="3">
    <source>
        <dbReference type="ARBA" id="ARBA00022676"/>
    </source>
</evidence>
<keyword evidence="3" id="KW-0328">Glycosyltransferase</keyword>
<dbReference type="GO" id="GO:0016758">
    <property type="term" value="F:hexosyltransferase activity"/>
    <property type="evidence" value="ECO:0007669"/>
    <property type="project" value="InterPro"/>
</dbReference>
<reference evidence="12" key="1">
    <citation type="submission" date="2021-04" db="EMBL/GenBank/DDBJ databases">
        <authorList>
            <consortium name="Molecular Ecology Group"/>
        </authorList>
    </citation>
    <scope>NUCLEOTIDE SEQUENCE</scope>
</reference>
<name>A0A8S4A470_9EUPU</name>
<keyword evidence="6" id="KW-0735">Signal-anchor</keyword>
<dbReference type="Pfam" id="PF01762">
    <property type="entry name" value="Galactosyl_T"/>
    <property type="match status" value="1"/>
</dbReference>
<feature type="transmembrane region" description="Helical" evidence="11">
    <location>
        <begin position="21"/>
        <end position="38"/>
    </location>
</feature>
<dbReference type="PANTHER" id="PTHR11214:SF314">
    <property type="entry name" value="HEXOSYLTRANSFERASE"/>
    <property type="match status" value="1"/>
</dbReference>
<keyword evidence="8" id="KW-0333">Golgi apparatus</keyword>
<keyword evidence="5 11" id="KW-0812">Transmembrane</keyword>
<evidence type="ECO:0000256" key="9">
    <source>
        <dbReference type="ARBA" id="ARBA00023136"/>
    </source>
</evidence>
<dbReference type="AlphaFoldDB" id="A0A8S4A470"/>
<dbReference type="GO" id="GO:0006493">
    <property type="term" value="P:protein O-linked glycosylation"/>
    <property type="evidence" value="ECO:0007669"/>
    <property type="project" value="TreeGrafter"/>
</dbReference>
<accession>A0A8S4A470</accession>
<dbReference type="InterPro" id="IPR002659">
    <property type="entry name" value="Glyco_trans_31"/>
</dbReference>
<protein>
    <recommendedName>
        <fullName evidence="14">Hexosyltransferase</fullName>
    </recommendedName>
</protein>
<feature type="compositionally biased region" description="Basic and acidic residues" evidence="10">
    <location>
        <begin position="132"/>
        <end position="154"/>
    </location>
</feature>
<dbReference type="Proteomes" id="UP000678393">
    <property type="component" value="Unassembled WGS sequence"/>
</dbReference>
<comment type="subcellular location">
    <subcellularLocation>
        <location evidence="1">Golgi apparatus membrane</location>
        <topology evidence="1">Single-pass type II membrane protein</topology>
    </subcellularLocation>
</comment>
<keyword evidence="13" id="KW-1185">Reference proteome</keyword>
<keyword evidence="9 11" id="KW-0472">Membrane</keyword>
<evidence type="ECO:0008006" key="14">
    <source>
        <dbReference type="Google" id="ProtNLM"/>
    </source>
</evidence>
<dbReference type="GO" id="GO:0000139">
    <property type="term" value="C:Golgi membrane"/>
    <property type="evidence" value="ECO:0007669"/>
    <property type="project" value="UniProtKB-SubCell"/>
</dbReference>
<evidence type="ECO:0000256" key="5">
    <source>
        <dbReference type="ARBA" id="ARBA00022692"/>
    </source>
</evidence>
<gene>
    <name evidence="12" type="ORF">CUNI_LOCUS22231</name>
</gene>
<keyword evidence="7 11" id="KW-1133">Transmembrane helix</keyword>
<organism evidence="12 13">
    <name type="scientific">Candidula unifasciata</name>
    <dbReference type="NCBI Taxonomy" id="100452"/>
    <lineage>
        <taxon>Eukaryota</taxon>
        <taxon>Metazoa</taxon>
        <taxon>Spiralia</taxon>
        <taxon>Lophotrochozoa</taxon>
        <taxon>Mollusca</taxon>
        <taxon>Gastropoda</taxon>
        <taxon>Heterobranchia</taxon>
        <taxon>Euthyneura</taxon>
        <taxon>Panpulmonata</taxon>
        <taxon>Eupulmonata</taxon>
        <taxon>Stylommatophora</taxon>
        <taxon>Helicina</taxon>
        <taxon>Helicoidea</taxon>
        <taxon>Geomitridae</taxon>
        <taxon>Candidula</taxon>
    </lineage>
</organism>
<evidence type="ECO:0000256" key="7">
    <source>
        <dbReference type="ARBA" id="ARBA00022989"/>
    </source>
</evidence>
<evidence type="ECO:0000256" key="11">
    <source>
        <dbReference type="SAM" id="Phobius"/>
    </source>
</evidence>
<comment type="caution">
    <text evidence="12">The sequence shown here is derived from an EMBL/GenBank/DDBJ whole genome shotgun (WGS) entry which is preliminary data.</text>
</comment>
<proteinExistence type="inferred from homology"/>
<evidence type="ECO:0000256" key="2">
    <source>
        <dbReference type="ARBA" id="ARBA00008661"/>
    </source>
</evidence>
<evidence type="ECO:0000256" key="8">
    <source>
        <dbReference type="ARBA" id="ARBA00023034"/>
    </source>
</evidence>
<sequence>MNFLQNVPNCCCRRRIIVGRLLPVLLQIILVVIIWKIIKSHSSPRNDITDVSKRDVPGAASQDQSRCLFAEFSQAQLMHVLNVTSLLSTSKFPQQDSEENQTPHLLVDVYVRDRQKGTVTFFPVGTQVNIQRDKNAKEDKKNEADNSDYRRNYPDYDTGVGNIVPSVKDKTSNSVKQSPTQLLLNKGGLPQVVKDAVGQSGFQFGLGNMQNQYSNSADQQGNANSAFGQNQMSRIGFGGQLEQESGQGGVRNADIIKYQNSIGEVNQFPGQQPYQKIGQLVNRKNFNEQVVANDEQRNQGFEFGAQGQNSLDRNLVHTGGNELHYQNINKPLNSQLQRNPDYHSQQNNELQSDVQQWGVAGSNIQQNVPSHVQQWEAPGSAGFQRQKPNAEVAVSGDSEPLLKEGYLDRAKKFISELRGKLADTGIPETGKQTILLQVNSPQVCQGEIDLVYLVNSKPQSSDLRQRIRDTFAKTSYFQPSVVAHVFLLGKTSSPNFQQRLNQEQQQYGDIVQGDFADVPENATYKGLMGMQWVTQFCPHAKFIMIINEDVFVDTDKLIHGFIPATKKVASERVMYCFFNPESPIPRSGPNAVSEQFFPGRTNLRPYCKGFAILTTTNVVSSLLAASEHVPLVPLDELYLYGILPFIAGEIDVFDVGNKRAFNNFGMETVVCYQQLQDKCPFVASVAFSERFTTLWQIAKNRMEKMQQTHQGPTERQSLWNIPSYIRKF</sequence>
<dbReference type="EMBL" id="CAJHNH020008556">
    <property type="protein sequence ID" value="CAG5136673.1"/>
    <property type="molecule type" value="Genomic_DNA"/>
</dbReference>
<dbReference type="PANTHER" id="PTHR11214">
    <property type="entry name" value="BETA-1,3-N-ACETYLGLUCOSAMINYLTRANSFERASE"/>
    <property type="match status" value="1"/>
</dbReference>
<feature type="region of interest" description="Disordered" evidence="10">
    <location>
        <begin position="132"/>
        <end position="160"/>
    </location>
</feature>
<evidence type="ECO:0000256" key="4">
    <source>
        <dbReference type="ARBA" id="ARBA00022679"/>
    </source>
</evidence>
<evidence type="ECO:0000256" key="1">
    <source>
        <dbReference type="ARBA" id="ARBA00004323"/>
    </source>
</evidence>
<comment type="similarity">
    <text evidence="2">Belongs to the glycosyltransferase 31 family.</text>
</comment>
<evidence type="ECO:0000313" key="13">
    <source>
        <dbReference type="Proteomes" id="UP000678393"/>
    </source>
</evidence>
<dbReference type="OrthoDB" id="5957813at2759"/>
<evidence type="ECO:0000256" key="10">
    <source>
        <dbReference type="SAM" id="MobiDB-lite"/>
    </source>
</evidence>
<keyword evidence="4" id="KW-0808">Transferase</keyword>
<evidence type="ECO:0000313" key="12">
    <source>
        <dbReference type="EMBL" id="CAG5136673.1"/>
    </source>
</evidence>